<dbReference type="EMBL" id="CAESAO010000006">
    <property type="protein sequence ID" value="CAB4335087.1"/>
    <property type="molecule type" value="Genomic_DNA"/>
</dbReference>
<gene>
    <name evidence="1" type="ORF">UFOPK3522_00122</name>
</gene>
<reference evidence="1" key="1">
    <citation type="submission" date="2020-05" db="EMBL/GenBank/DDBJ databases">
        <authorList>
            <person name="Chiriac C."/>
            <person name="Salcher M."/>
            <person name="Ghai R."/>
            <person name="Kavagutti S V."/>
        </authorList>
    </citation>
    <scope>NUCLEOTIDE SEQUENCE</scope>
</reference>
<dbReference type="PROSITE" id="PS51273">
    <property type="entry name" value="GATASE_TYPE_1"/>
    <property type="match status" value="1"/>
</dbReference>
<evidence type="ECO:0000313" key="1">
    <source>
        <dbReference type="EMBL" id="CAB4335087.1"/>
    </source>
</evidence>
<accession>A0A6J5Z1L2</accession>
<dbReference type="InterPro" id="IPR029062">
    <property type="entry name" value="Class_I_gatase-like"/>
</dbReference>
<protein>
    <submittedName>
        <fullName evidence="1">Unannotated protein</fullName>
    </submittedName>
</protein>
<name>A0A6J5Z1L2_9ZZZZ</name>
<dbReference type="GO" id="GO:0016787">
    <property type="term" value="F:hydrolase activity"/>
    <property type="evidence" value="ECO:0007669"/>
    <property type="project" value="InterPro"/>
</dbReference>
<proteinExistence type="predicted"/>
<dbReference type="Gene3D" id="3.40.50.880">
    <property type="match status" value="1"/>
</dbReference>
<dbReference type="InterPro" id="IPR011697">
    <property type="entry name" value="Peptidase_C26"/>
</dbReference>
<sequence length="217" mass="23154">MSGAGQRAVISQRVEVFADRDERRDALDQRWALLLESLGMIALPMPNALADPAAWLAAADPALIILTGGNDLAHLVDGPDAAPERDRTEALLLQHASEQEIPLLAICRGLQMIVDSGGGALVPVEGHVAQDHAITAHPAAASWPIRDGRSVNSFHNWGAEQSAVPAGWELAATAADGTVEAMIHSTLPQVALMWHPERGETDRDDIELISKLTGRNI</sequence>
<dbReference type="AlphaFoldDB" id="A0A6J5Z1L2"/>
<dbReference type="Pfam" id="PF07722">
    <property type="entry name" value="Peptidase_C26"/>
    <property type="match status" value="1"/>
</dbReference>
<dbReference type="SUPFAM" id="SSF52317">
    <property type="entry name" value="Class I glutamine amidotransferase-like"/>
    <property type="match status" value="1"/>
</dbReference>
<organism evidence="1">
    <name type="scientific">freshwater metagenome</name>
    <dbReference type="NCBI Taxonomy" id="449393"/>
    <lineage>
        <taxon>unclassified sequences</taxon>
        <taxon>metagenomes</taxon>
        <taxon>ecological metagenomes</taxon>
    </lineage>
</organism>